<evidence type="ECO:0000256" key="5">
    <source>
        <dbReference type="SAM" id="MobiDB-lite"/>
    </source>
</evidence>
<feature type="transmembrane region" description="Helical" evidence="6">
    <location>
        <begin position="193"/>
        <end position="218"/>
    </location>
</feature>
<dbReference type="GO" id="GO:0016020">
    <property type="term" value="C:membrane"/>
    <property type="evidence" value="ECO:0007669"/>
    <property type="project" value="UniProtKB-SubCell"/>
</dbReference>
<dbReference type="SMART" id="SM00679">
    <property type="entry name" value="CTNS"/>
    <property type="match status" value="1"/>
</dbReference>
<comment type="subcellular location">
    <subcellularLocation>
        <location evidence="1">Membrane</location>
        <topology evidence="1">Multi-pass membrane protein</topology>
    </subcellularLocation>
</comment>
<evidence type="ECO:0000256" key="1">
    <source>
        <dbReference type="ARBA" id="ARBA00004141"/>
    </source>
</evidence>
<dbReference type="AlphaFoldDB" id="W6XRC2"/>
<dbReference type="HOGENOM" id="CLU_040201_2_1_1"/>
<evidence type="ECO:0000313" key="8">
    <source>
        <dbReference type="Proteomes" id="UP000053841"/>
    </source>
</evidence>
<name>W6XRC2_COCC2</name>
<evidence type="ECO:0000256" key="3">
    <source>
        <dbReference type="ARBA" id="ARBA00022989"/>
    </source>
</evidence>
<evidence type="ECO:0000313" key="7">
    <source>
        <dbReference type="EMBL" id="EUC29992.1"/>
    </source>
</evidence>
<feature type="transmembrane region" description="Helical" evidence="6">
    <location>
        <begin position="164"/>
        <end position="187"/>
    </location>
</feature>
<dbReference type="Pfam" id="PF04193">
    <property type="entry name" value="PQ-loop"/>
    <property type="match status" value="1"/>
</dbReference>
<dbReference type="KEGG" id="bze:COCCADRAFT_39723"/>
<accession>W6XRC2</accession>
<reference evidence="7 8" key="1">
    <citation type="journal article" date="2013" name="PLoS Genet.">
        <title>Comparative genome structure, secondary metabolite, and effector coding capacity across Cochliobolus pathogens.</title>
        <authorList>
            <person name="Condon B.J."/>
            <person name="Leng Y."/>
            <person name="Wu D."/>
            <person name="Bushley K.E."/>
            <person name="Ohm R.A."/>
            <person name="Otillar R."/>
            <person name="Martin J."/>
            <person name="Schackwitz W."/>
            <person name="Grimwood J."/>
            <person name="MohdZainudin N."/>
            <person name="Xue C."/>
            <person name="Wang R."/>
            <person name="Manning V.A."/>
            <person name="Dhillon B."/>
            <person name="Tu Z.J."/>
            <person name="Steffenson B.J."/>
            <person name="Salamov A."/>
            <person name="Sun H."/>
            <person name="Lowry S."/>
            <person name="LaButti K."/>
            <person name="Han J."/>
            <person name="Copeland A."/>
            <person name="Lindquist E."/>
            <person name="Barry K."/>
            <person name="Schmutz J."/>
            <person name="Baker S.E."/>
            <person name="Ciuffetti L.M."/>
            <person name="Grigoriev I.V."/>
            <person name="Zhong S."/>
            <person name="Turgeon B.G."/>
        </authorList>
    </citation>
    <scope>NUCLEOTIDE SEQUENCE [LARGE SCALE GENOMIC DNA]</scope>
    <source>
        <strain evidence="7 8">26-R-13</strain>
    </source>
</reference>
<dbReference type="RefSeq" id="XP_007715718.1">
    <property type="nucleotide sequence ID" value="XM_007717528.1"/>
</dbReference>
<dbReference type="OrthoDB" id="407617at2759"/>
<organism evidence="7 8">
    <name type="scientific">Cochliobolus carbonum (strain 26-R-13)</name>
    <name type="common">Maize leaf spot fungus</name>
    <name type="synonym">Bipolaris zeicola</name>
    <dbReference type="NCBI Taxonomy" id="930089"/>
    <lineage>
        <taxon>Eukaryota</taxon>
        <taxon>Fungi</taxon>
        <taxon>Dikarya</taxon>
        <taxon>Ascomycota</taxon>
        <taxon>Pezizomycotina</taxon>
        <taxon>Dothideomycetes</taxon>
        <taxon>Pleosporomycetidae</taxon>
        <taxon>Pleosporales</taxon>
        <taxon>Pleosporineae</taxon>
        <taxon>Pleosporaceae</taxon>
        <taxon>Bipolaris</taxon>
    </lineage>
</organism>
<sequence length="295" mass="32959">MAPQTSIPLAANVLGTLGTVFWCVQLVPQIWRNYRTKSTVGLPESMMLLWSISSVPFGAYAIAQQFNIPLIVQPQCFGVLCGVSWAQCLIYGRKWRTWTASLLLCILLVIFAGVEVGLVFAIRLPYSRGVEWPVLLIGIFAFLTLISGYLPIPFELLKRRGRVVGIDFIFLAIDWNGAFFSLMALVAQNEFDALFGTMYALCCAIEMSMVVSHLVWLFRTRGIRRRAKEAGKTFDEYKEGIEWQSKGIDVERLLKGMFAGKNEGKEEGRSATVDDIEAAATPEEVMPKTVPNATR</sequence>
<feature type="transmembrane region" description="Helical" evidence="6">
    <location>
        <begin position="102"/>
        <end position="126"/>
    </location>
</feature>
<keyword evidence="4 6" id="KW-0472">Membrane</keyword>
<dbReference type="InterPro" id="IPR006603">
    <property type="entry name" value="PQ-loop_rpt"/>
</dbReference>
<dbReference type="InterPro" id="IPR051415">
    <property type="entry name" value="LAAT-1"/>
</dbReference>
<dbReference type="Gene3D" id="1.20.1280.290">
    <property type="match status" value="1"/>
</dbReference>
<keyword evidence="3 6" id="KW-1133">Transmembrane helix</keyword>
<dbReference type="EMBL" id="KI964720">
    <property type="protein sequence ID" value="EUC29992.1"/>
    <property type="molecule type" value="Genomic_DNA"/>
</dbReference>
<keyword evidence="2 6" id="KW-0812">Transmembrane</keyword>
<feature type="region of interest" description="Disordered" evidence="5">
    <location>
        <begin position="264"/>
        <end position="295"/>
    </location>
</feature>
<feature type="transmembrane region" description="Helical" evidence="6">
    <location>
        <begin position="48"/>
        <end position="66"/>
    </location>
</feature>
<protein>
    <recommendedName>
        <fullName evidence="9">PQ loop repeat protein</fullName>
    </recommendedName>
</protein>
<feature type="transmembrane region" description="Helical" evidence="6">
    <location>
        <begin position="132"/>
        <end position="152"/>
    </location>
</feature>
<dbReference type="PANTHER" id="PTHR16201:SF37">
    <property type="entry name" value="PQ-LOOP REPEAT-CONTAINING PROTEIN"/>
    <property type="match status" value="1"/>
</dbReference>
<dbReference type="eggNOG" id="KOG2913">
    <property type="taxonomic scope" value="Eukaryota"/>
</dbReference>
<dbReference type="PANTHER" id="PTHR16201">
    <property type="entry name" value="SEVEN TRANSMEMBRANE PROTEIN 1-RELATED"/>
    <property type="match status" value="1"/>
</dbReference>
<feature type="transmembrane region" description="Helical" evidence="6">
    <location>
        <begin position="6"/>
        <end position="27"/>
    </location>
</feature>
<evidence type="ECO:0000256" key="6">
    <source>
        <dbReference type="SAM" id="Phobius"/>
    </source>
</evidence>
<evidence type="ECO:0000256" key="4">
    <source>
        <dbReference type="ARBA" id="ARBA00023136"/>
    </source>
</evidence>
<evidence type="ECO:0000256" key="2">
    <source>
        <dbReference type="ARBA" id="ARBA00022692"/>
    </source>
</evidence>
<keyword evidence="8" id="KW-1185">Reference proteome</keyword>
<dbReference type="GeneID" id="19149079"/>
<evidence type="ECO:0008006" key="9">
    <source>
        <dbReference type="Google" id="ProtNLM"/>
    </source>
</evidence>
<dbReference type="Proteomes" id="UP000053841">
    <property type="component" value="Unassembled WGS sequence"/>
</dbReference>
<gene>
    <name evidence="7" type="ORF">COCCADRAFT_39723</name>
</gene>
<proteinExistence type="predicted"/>